<feature type="domain" description="AWS" evidence="20">
    <location>
        <begin position="44"/>
        <end position="100"/>
    </location>
</feature>
<comment type="subcellular location">
    <subcellularLocation>
        <location evidence="2">Chromosome</location>
    </subcellularLocation>
    <subcellularLocation>
        <location evidence="1">Nucleus</location>
    </subcellularLocation>
</comment>
<protein>
    <recommendedName>
        <fullName evidence="4">Histone-lysine N-methyltransferase, H3 lysine-36 specific</fullName>
        <ecNumber evidence="3">2.1.1.359</ecNumber>
    </recommendedName>
    <alternativeName>
        <fullName evidence="13">SET domain-containing protein 2</fullName>
    </alternativeName>
</protein>
<evidence type="ECO:0000256" key="16">
    <source>
        <dbReference type="SAM" id="MobiDB-lite"/>
    </source>
</evidence>
<evidence type="ECO:0000256" key="6">
    <source>
        <dbReference type="ARBA" id="ARBA00022491"/>
    </source>
</evidence>
<evidence type="ECO:0000313" key="22">
    <source>
        <dbReference type="Proteomes" id="UP000292447"/>
    </source>
</evidence>
<feature type="region of interest" description="Disordered" evidence="16">
    <location>
        <begin position="425"/>
        <end position="476"/>
    </location>
</feature>
<dbReference type="SMART" id="SM00317">
    <property type="entry name" value="SET"/>
    <property type="match status" value="1"/>
</dbReference>
<evidence type="ECO:0000256" key="5">
    <source>
        <dbReference type="ARBA" id="ARBA00022454"/>
    </source>
</evidence>
<keyword evidence="7 21" id="KW-0489">Methyltransferase</keyword>
<keyword evidence="11" id="KW-0804">Transcription</keyword>
<feature type="region of interest" description="Disordered" evidence="16">
    <location>
        <begin position="504"/>
        <end position="539"/>
    </location>
</feature>
<evidence type="ECO:0000256" key="3">
    <source>
        <dbReference type="ARBA" id="ARBA00012178"/>
    </source>
</evidence>
<dbReference type="PROSITE" id="PS50868">
    <property type="entry name" value="POST_SET"/>
    <property type="match status" value="1"/>
</dbReference>
<keyword evidence="10" id="KW-0805">Transcription regulation</keyword>
<feature type="coiled-coil region" evidence="15">
    <location>
        <begin position="567"/>
        <end position="599"/>
    </location>
</feature>
<dbReference type="GO" id="GO:0005634">
    <property type="term" value="C:nucleus"/>
    <property type="evidence" value="ECO:0007669"/>
    <property type="project" value="UniProtKB-SubCell"/>
</dbReference>
<keyword evidence="22" id="KW-1185">Reference proteome</keyword>
<evidence type="ECO:0000259" key="17">
    <source>
        <dbReference type="PROSITE" id="PS50020"/>
    </source>
</evidence>
<dbReference type="Pfam" id="PF00397">
    <property type="entry name" value="WW"/>
    <property type="match status" value="1"/>
</dbReference>
<dbReference type="InterPro" id="IPR001202">
    <property type="entry name" value="WW_dom"/>
</dbReference>
<dbReference type="STRING" id="2163413.A0A4V1AE33"/>
<evidence type="ECO:0000256" key="14">
    <source>
        <dbReference type="ARBA" id="ARBA00047545"/>
    </source>
</evidence>
<evidence type="ECO:0000256" key="13">
    <source>
        <dbReference type="ARBA" id="ARBA00030091"/>
    </source>
</evidence>
<reference evidence="22" key="1">
    <citation type="submission" date="2019-03" db="EMBL/GenBank/DDBJ databases">
        <title>Snf2 controls pulcherriminic acid biosynthesis and connects pigmentation and antifungal activity of the yeast Metschnikowia pulcherrima.</title>
        <authorList>
            <person name="Gore-Lloyd D."/>
            <person name="Sumann I."/>
            <person name="Brachmann A.O."/>
            <person name="Schneeberger K."/>
            <person name="Ortiz-Merino R.A."/>
            <person name="Moreno-Beltran M."/>
            <person name="Schlaefli M."/>
            <person name="Kirner P."/>
            <person name="Santos Kron A."/>
            <person name="Wolfe K.H."/>
            <person name="Piel J."/>
            <person name="Ahrens C.H."/>
            <person name="Henk D."/>
            <person name="Freimoser F.M."/>
        </authorList>
    </citation>
    <scope>NUCLEOTIDE SEQUENCE [LARGE SCALE GENOMIC DNA]</scope>
    <source>
        <strain evidence="22">APC 1.2</strain>
    </source>
</reference>
<accession>A0A4V1AE33</accession>
<keyword evidence="9" id="KW-0949">S-adenosyl-L-methionine</keyword>
<evidence type="ECO:0000256" key="11">
    <source>
        <dbReference type="ARBA" id="ARBA00023163"/>
    </source>
</evidence>
<feature type="domain" description="SET" evidence="18">
    <location>
        <begin position="102"/>
        <end position="219"/>
    </location>
</feature>
<evidence type="ECO:0000259" key="18">
    <source>
        <dbReference type="PROSITE" id="PS50280"/>
    </source>
</evidence>
<dbReference type="PROSITE" id="PS51215">
    <property type="entry name" value="AWS"/>
    <property type="match status" value="1"/>
</dbReference>
<feature type="domain" description="WW" evidence="17">
    <location>
        <begin position="466"/>
        <end position="500"/>
    </location>
</feature>
<dbReference type="FunFam" id="2.170.270.10:FF:000033">
    <property type="entry name" value="Histone-lysine N-methyltransferase"/>
    <property type="match status" value="1"/>
</dbReference>
<dbReference type="Pfam" id="PF17907">
    <property type="entry name" value="AWS"/>
    <property type="match status" value="1"/>
</dbReference>
<dbReference type="Gene3D" id="2.170.270.10">
    <property type="entry name" value="SET domain"/>
    <property type="match status" value="1"/>
</dbReference>
<evidence type="ECO:0000256" key="7">
    <source>
        <dbReference type="ARBA" id="ARBA00022603"/>
    </source>
</evidence>
<dbReference type="EMBL" id="CP034457">
    <property type="protein sequence ID" value="QBM87813.1"/>
    <property type="molecule type" value="Genomic_DNA"/>
</dbReference>
<dbReference type="SMART" id="SM00456">
    <property type="entry name" value="WW"/>
    <property type="match status" value="1"/>
</dbReference>
<dbReference type="GO" id="GO:0032259">
    <property type="term" value="P:methylation"/>
    <property type="evidence" value="ECO:0007669"/>
    <property type="project" value="UniProtKB-KW"/>
</dbReference>
<dbReference type="PANTHER" id="PTHR22884">
    <property type="entry name" value="SET DOMAIN PROTEINS"/>
    <property type="match status" value="1"/>
</dbReference>
<dbReference type="EC" id="2.1.1.359" evidence="3"/>
<feature type="compositionally biased region" description="Basic and acidic residues" evidence="16">
    <location>
        <begin position="511"/>
        <end position="539"/>
    </location>
</feature>
<dbReference type="SMART" id="SM00508">
    <property type="entry name" value="PostSET"/>
    <property type="match status" value="1"/>
</dbReference>
<sequence length="718" mass="81581">MADKENSPELFIDAPDKTVEALSTFVNIPECTYLAKHLGRSGQKETMTCDCPEQWDEDSASNLACGEDSNCINRVTSVECTNKGCLCGKDCQNQRFQKRQYSDVKVVQTEKKGYGLVALQLIPEQLFIYEYVGEVIGEENFRQRMVDYDTRKIRHFYFMMLTKDAFIDATEKGCLARFCNHSCLPNAYVDKWVVGDKLRMGIFAKREIEEGEEITFDYNVDRYGAQLQPCYCGAANCIGWMGGKTQTDAALLLPDGLSEALGVTRQQERAWLKQNKKAKNAQNPEAAVNEEFVKSIEVVSLADGDVAKAMSALMKAEEPTIVEKLVERVYLTEEPRINSLIVKFHGYKTLSRVLKENAANEDLVVRILLTLKRWPSMTRNKIELLQIEDVVKDIVETLLNTEIHSLAQELLAEWSKLEMAYRIPKNNENGTKNGDEKVSQSPAYGRNVRSELPGNSGSKAADKDDEDLPPGWQKALDKNTNTHYYYHKGLGISKWERPMSAVPKGPKLAAVKKEKTPKKEKASSSKEKPARPAKKRDDKDVHRLHEEFLRKEKEDQFNGVLEKEKLLQELIVKSQQEAMEKKRLEQQAKQDRMAKIKEKQRKREAAAVASVSAKEKIQSKPSSTPQALWTNTLARYIPNLIKKHESNIGHENIKGCARELVKVLTAKELKRDPKSTPPKELDGAKIKKLKEFCNTWMEKFLVKYQAKRAKLSVSESTD</sequence>
<dbReference type="AlphaFoldDB" id="A0A4V1AE33"/>
<dbReference type="InterPro" id="IPR035441">
    <property type="entry name" value="TFIIS/LEDGF_dom_sf"/>
</dbReference>
<dbReference type="InterPro" id="IPR038190">
    <property type="entry name" value="SRI_sf"/>
</dbReference>
<dbReference type="CDD" id="cd19172">
    <property type="entry name" value="SET_SETD2"/>
    <property type="match status" value="1"/>
</dbReference>
<evidence type="ECO:0000256" key="4">
    <source>
        <dbReference type="ARBA" id="ARBA00018028"/>
    </source>
</evidence>
<dbReference type="InterPro" id="IPR025788">
    <property type="entry name" value="Set2_fungi"/>
</dbReference>
<comment type="catalytic activity">
    <reaction evidence="14">
        <text>L-lysyl(36)-[histone H3] + 3 S-adenosyl-L-methionine = N(6),N(6),N(6)-trimethyl-L-lysyl(36)-[histone H3] + 3 S-adenosyl-L-homocysteine + 3 H(+)</text>
        <dbReference type="Rhea" id="RHEA:60324"/>
        <dbReference type="Rhea" id="RHEA-COMP:9785"/>
        <dbReference type="Rhea" id="RHEA-COMP:15536"/>
        <dbReference type="ChEBI" id="CHEBI:15378"/>
        <dbReference type="ChEBI" id="CHEBI:29969"/>
        <dbReference type="ChEBI" id="CHEBI:57856"/>
        <dbReference type="ChEBI" id="CHEBI:59789"/>
        <dbReference type="ChEBI" id="CHEBI:61961"/>
        <dbReference type="EC" id="2.1.1.359"/>
    </reaction>
</comment>
<dbReference type="InterPro" id="IPR006560">
    <property type="entry name" value="AWS_dom"/>
</dbReference>
<dbReference type="GO" id="GO:0005694">
    <property type="term" value="C:chromosome"/>
    <property type="evidence" value="ECO:0007669"/>
    <property type="project" value="UniProtKB-SubCell"/>
</dbReference>
<dbReference type="SUPFAM" id="SSF47676">
    <property type="entry name" value="Conserved domain common to transcription factors TFIIS, elongin A, CRSP70"/>
    <property type="match status" value="1"/>
</dbReference>
<feature type="domain" description="Post-SET" evidence="19">
    <location>
        <begin position="226"/>
        <end position="242"/>
    </location>
</feature>
<dbReference type="InterPro" id="IPR013257">
    <property type="entry name" value="SRI"/>
</dbReference>
<evidence type="ECO:0000256" key="8">
    <source>
        <dbReference type="ARBA" id="ARBA00022679"/>
    </source>
</evidence>
<keyword evidence="15" id="KW-0175">Coiled coil</keyword>
<dbReference type="InterPro" id="IPR046341">
    <property type="entry name" value="SET_dom_sf"/>
</dbReference>
<dbReference type="GO" id="GO:0140955">
    <property type="term" value="F:histone H3K36 trimethyltransferase activity"/>
    <property type="evidence" value="ECO:0007669"/>
    <property type="project" value="UniProtKB-EC"/>
</dbReference>
<keyword evidence="8 21" id="KW-0808">Transferase</keyword>
<dbReference type="GO" id="GO:0006355">
    <property type="term" value="P:regulation of DNA-templated transcription"/>
    <property type="evidence" value="ECO:0007669"/>
    <property type="project" value="InterPro"/>
</dbReference>
<dbReference type="SUPFAM" id="SSF51045">
    <property type="entry name" value="WW domain"/>
    <property type="match status" value="1"/>
</dbReference>
<dbReference type="PROSITE" id="PS50020">
    <property type="entry name" value="WW_DOMAIN_2"/>
    <property type="match status" value="1"/>
</dbReference>
<keyword evidence="6" id="KW-0678">Repressor</keyword>
<evidence type="ECO:0000256" key="1">
    <source>
        <dbReference type="ARBA" id="ARBA00004123"/>
    </source>
</evidence>
<dbReference type="InterPro" id="IPR003616">
    <property type="entry name" value="Post-SET_dom"/>
</dbReference>
<dbReference type="PROSITE" id="PS50280">
    <property type="entry name" value="SET"/>
    <property type="match status" value="1"/>
</dbReference>
<dbReference type="SUPFAM" id="SSF82199">
    <property type="entry name" value="SET domain"/>
    <property type="match status" value="1"/>
</dbReference>
<evidence type="ECO:0000256" key="9">
    <source>
        <dbReference type="ARBA" id="ARBA00022691"/>
    </source>
</evidence>
<dbReference type="Pfam" id="PF08236">
    <property type="entry name" value="SRI"/>
    <property type="match status" value="1"/>
</dbReference>
<evidence type="ECO:0000259" key="20">
    <source>
        <dbReference type="PROSITE" id="PS51215"/>
    </source>
</evidence>
<dbReference type="Proteomes" id="UP000292447">
    <property type="component" value="Chromosome II"/>
</dbReference>
<evidence type="ECO:0000259" key="19">
    <source>
        <dbReference type="PROSITE" id="PS50868"/>
    </source>
</evidence>
<dbReference type="InterPro" id="IPR050777">
    <property type="entry name" value="SET2_Histone-Lys_MeTrsfase"/>
</dbReference>
<dbReference type="InterPro" id="IPR001214">
    <property type="entry name" value="SET_dom"/>
</dbReference>
<name>A0A4V1AE33_9ASCO</name>
<dbReference type="Pfam" id="PF00856">
    <property type="entry name" value="SET"/>
    <property type="match status" value="1"/>
</dbReference>
<evidence type="ECO:0000256" key="12">
    <source>
        <dbReference type="ARBA" id="ARBA00023242"/>
    </source>
</evidence>
<organism evidence="21 22">
    <name type="scientific">Metschnikowia aff. pulcherrima</name>
    <dbReference type="NCBI Taxonomy" id="2163413"/>
    <lineage>
        <taxon>Eukaryota</taxon>
        <taxon>Fungi</taxon>
        <taxon>Dikarya</taxon>
        <taxon>Ascomycota</taxon>
        <taxon>Saccharomycotina</taxon>
        <taxon>Pichiomycetes</taxon>
        <taxon>Metschnikowiaceae</taxon>
        <taxon>Metschnikowia</taxon>
    </lineage>
</organism>
<keyword evidence="12" id="KW-0539">Nucleus</keyword>
<dbReference type="InterPro" id="IPR044437">
    <property type="entry name" value="SETD2/Set2_SET"/>
</dbReference>
<dbReference type="SMART" id="SM00570">
    <property type="entry name" value="AWS"/>
    <property type="match status" value="1"/>
</dbReference>
<gene>
    <name evidence="21" type="primary">MPUL0B10250</name>
    <name evidence="21" type="ORF">METSCH_B10250</name>
</gene>
<dbReference type="PROSITE" id="PS51568">
    <property type="entry name" value="SAM_MT43_SET2_1"/>
    <property type="match status" value="1"/>
</dbReference>
<dbReference type="InterPro" id="IPR036020">
    <property type="entry name" value="WW_dom_sf"/>
</dbReference>
<evidence type="ECO:0000256" key="15">
    <source>
        <dbReference type="SAM" id="Coils"/>
    </source>
</evidence>
<dbReference type="Gene3D" id="2.20.70.10">
    <property type="match status" value="1"/>
</dbReference>
<dbReference type="CDD" id="cd00201">
    <property type="entry name" value="WW"/>
    <property type="match status" value="1"/>
</dbReference>
<dbReference type="Gene3D" id="1.10.1740.100">
    <property type="entry name" value="Set2, Rpb1 interacting domain"/>
    <property type="match status" value="1"/>
</dbReference>
<evidence type="ECO:0000313" key="21">
    <source>
        <dbReference type="EMBL" id="QBM87813.1"/>
    </source>
</evidence>
<evidence type="ECO:0000256" key="10">
    <source>
        <dbReference type="ARBA" id="ARBA00023015"/>
    </source>
</evidence>
<proteinExistence type="predicted"/>
<evidence type="ECO:0000256" key="2">
    <source>
        <dbReference type="ARBA" id="ARBA00004286"/>
    </source>
</evidence>
<keyword evidence="5" id="KW-0158">Chromosome</keyword>